<evidence type="ECO:0000256" key="8">
    <source>
        <dbReference type="SAM" id="Phobius"/>
    </source>
</evidence>
<dbReference type="PANTHER" id="PTHR42884">
    <property type="entry name" value="PROPROTEIN CONVERTASE SUBTILISIN/KEXIN-RELATED"/>
    <property type="match status" value="1"/>
</dbReference>
<dbReference type="InterPro" id="IPR036852">
    <property type="entry name" value="Peptidase_S8/S53_dom_sf"/>
</dbReference>
<keyword evidence="8" id="KW-0472">Membrane</keyword>
<evidence type="ECO:0000256" key="4">
    <source>
        <dbReference type="ARBA" id="ARBA00022801"/>
    </source>
</evidence>
<evidence type="ECO:0000256" key="2">
    <source>
        <dbReference type="ARBA" id="ARBA00022670"/>
    </source>
</evidence>
<dbReference type="Gene3D" id="3.40.50.200">
    <property type="entry name" value="Peptidase S8/S53 domain"/>
    <property type="match status" value="1"/>
</dbReference>
<dbReference type="Pfam" id="PF00082">
    <property type="entry name" value="Peptidase_S8"/>
    <property type="match status" value="1"/>
</dbReference>
<dbReference type="SUPFAM" id="SSF57184">
    <property type="entry name" value="Growth factor receptor domain"/>
    <property type="match status" value="1"/>
</dbReference>
<sequence>MCSSTLAATYSSGAINEKQVVTTDLHHSCTAGHTGTSASAPLAAGICALALQANKDLTWRDMQHIVVRTARPERLSSGGEWRVNGVGRNVSHSFGYGLLDAGGMVRLARAWRTVPAQRKCELAAPRPQRAVPPRSHVTLQLDVGACPGVNYLEHVQARVSLSASRRGDLRITLTSPAGTRVTLLAPRAHDSSRAGFNSWPFMSVHMWGEAPLGIWQLEVSNEGRYMAGPLTQWELIFYGTETPPHEESVSQENNSLEPNPEKAKPWSRPKVEEVPHNAIEDDMALVWHDTHTVRDSGLSKAAESEASTSSGCSTHSPQSPLHCLECSKGMHLFGGRCYRKCPEGTYASEVLTERSSRRRNFTYLEVGPKKKRFPLSKTEADDMEQGQVKSPLICLPCHYTCAACTGPQNYHCQTCPEDAQLVNQTDTELKLYCYPSAVVPQITEANWHYKMNVFLSIALFVASCISLYCLLTVVFKKFGCCRGKYDSNLMMYHKVAPDDKSISAMEVEDEIHKALGESSDDESEDDDLNL</sequence>
<dbReference type="SUPFAM" id="SSF49785">
    <property type="entry name" value="Galactose-binding domain-like"/>
    <property type="match status" value="1"/>
</dbReference>
<comment type="caution">
    <text evidence="10">The sequence shown here is derived from an EMBL/GenBank/DDBJ whole genome shotgun (WGS) entry which is preliminary data.</text>
</comment>
<organism evidence="10 11">
    <name type="scientific">Plutella xylostella</name>
    <name type="common">Diamondback moth</name>
    <name type="synonym">Plutella maculipennis</name>
    <dbReference type="NCBI Taxonomy" id="51655"/>
    <lineage>
        <taxon>Eukaryota</taxon>
        <taxon>Metazoa</taxon>
        <taxon>Ecdysozoa</taxon>
        <taxon>Arthropoda</taxon>
        <taxon>Hexapoda</taxon>
        <taxon>Insecta</taxon>
        <taxon>Pterygota</taxon>
        <taxon>Neoptera</taxon>
        <taxon>Endopterygota</taxon>
        <taxon>Lepidoptera</taxon>
        <taxon>Glossata</taxon>
        <taxon>Ditrysia</taxon>
        <taxon>Yponomeutoidea</taxon>
        <taxon>Plutellidae</taxon>
        <taxon>Plutella</taxon>
    </lineage>
</organism>
<protein>
    <recommendedName>
        <fullName evidence="9">P/Homo B domain-containing protein</fullName>
    </recommendedName>
</protein>
<dbReference type="InterPro" id="IPR000209">
    <property type="entry name" value="Peptidase_S8/S53_dom"/>
</dbReference>
<reference evidence="10 11" key="1">
    <citation type="submission" date="2021-06" db="EMBL/GenBank/DDBJ databases">
        <title>A haploid diamondback moth (Plutella xylostella L.) genome assembly resolves 31 chromosomes and identifies a diamide resistance mutation.</title>
        <authorList>
            <person name="Ward C.M."/>
            <person name="Perry K.D."/>
            <person name="Baker G."/>
            <person name="Powis K."/>
            <person name="Heckel D.G."/>
            <person name="Baxter S.W."/>
        </authorList>
    </citation>
    <scope>NUCLEOTIDE SEQUENCE [LARGE SCALE GENOMIC DNA]</scope>
    <source>
        <strain evidence="10 11">LV</strain>
        <tissue evidence="10">Single pupa</tissue>
    </source>
</reference>
<dbReference type="SUPFAM" id="SSF52743">
    <property type="entry name" value="Subtilisin-like"/>
    <property type="match status" value="1"/>
</dbReference>
<dbReference type="InterPro" id="IPR009030">
    <property type="entry name" value="Growth_fac_rcpt_cys_sf"/>
</dbReference>
<feature type="compositionally biased region" description="Basic and acidic residues" evidence="7">
    <location>
        <begin position="259"/>
        <end position="269"/>
    </location>
</feature>
<accession>A0ABQ7Q4N7</accession>
<keyword evidence="8" id="KW-0812">Transmembrane</keyword>
<keyword evidence="11" id="KW-1185">Reference proteome</keyword>
<feature type="compositionally biased region" description="Low complexity" evidence="7">
    <location>
        <begin position="299"/>
        <end position="319"/>
    </location>
</feature>
<dbReference type="CDD" id="cd00064">
    <property type="entry name" value="FU"/>
    <property type="match status" value="2"/>
</dbReference>
<dbReference type="InterPro" id="IPR023828">
    <property type="entry name" value="Peptidase_S8_Ser-AS"/>
</dbReference>
<name>A0ABQ7Q4N7_PLUXY</name>
<feature type="region of interest" description="Disordered" evidence="7">
    <location>
        <begin position="296"/>
        <end position="319"/>
    </location>
</feature>
<feature type="domain" description="P/Homo B" evidence="9">
    <location>
        <begin position="113"/>
        <end position="243"/>
    </location>
</feature>
<comment type="similarity">
    <text evidence="1">Belongs to the peptidase S8 family. Furin subfamily.</text>
</comment>
<keyword evidence="4" id="KW-0378">Hydrolase</keyword>
<dbReference type="PROSITE" id="PS51829">
    <property type="entry name" value="P_HOMO_B"/>
    <property type="match status" value="1"/>
</dbReference>
<dbReference type="EMBL" id="JAHIBW010000021">
    <property type="protein sequence ID" value="KAG7300217.1"/>
    <property type="molecule type" value="Genomic_DNA"/>
</dbReference>
<dbReference type="InterPro" id="IPR006212">
    <property type="entry name" value="Furin_repeat"/>
</dbReference>
<keyword evidence="5" id="KW-0720">Serine protease</keyword>
<evidence type="ECO:0000313" key="11">
    <source>
        <dbReference type="Proteomes" id="UP000823941"/>
    </source>
</evidence>
<dbReference type="Proteomes" id="UP000823941">
    <property type="component" value="Chromosome 21"/>
</dbReference>
<proteinExistence type="inferred from homology"/>
<keyword evidence="8" id="KW-1133">Transmembrane helix</keyword>
<keyword evidence="3" id="KW-0165">Cleavage on pair of basic residues</keyword>
<evidence type="ECO:0000256" key="6">
    <source>
        <dbReference type="PROSITE-ProRule" id="PRU01240"/>
    </source>
</evidence>
<evidence type="ECO:0000259" key="9">
    <source>
        <dbReference type="PROSITE" id="PS51829"/>
    </source>
</evidence>
<evidence type="ECO:0000256" key="5">
    <source>
        <dbReference type="ARBA" id="ARBA00022825"/>
    </source>
</evidence>
<dbReference type="Gene3D" id="2.60.120.260">
    <property type="entry name" value="Galactose-binding domain-like"/>
    <property type="match status" value="1"/>
</dbReference>
<dbReference type="InterPro" id="IPR002884">
    <property type="entry name" value="P_dom"/>
</dbReference>
<feature type="region of interest" description="Disordered" evidence="7">
    <location>
        <begin position="243"/>
        <end position="269"/>
    </location>
</feature>
<dbReference type="PROSITE" id="PS51892">
    <property type="entry name" value="SUBTILASE"/>
    <property type="match status" value="1"/>
</dbReference>
<keyword evidence="2" id="KW-0645">Protease</keyword>
<gene>
    <name evidence="10" type="ORF">JYU34_015779</name>
</gene>
<evidence type="ECO:0000256" key="3">
    <source>
        <dbReference type="ARBA" id="ARBA00022685"/>
    </source>
</evidence>
<dbReference type="InterPro" id="IPR008979">
    <property type="entry name" value="Galactose-bd-like_sf"/>
</dbReference>
<dbReference type="PROSITE" id="PS00138">
    <property type="entry name" value="SUBTILASE_SER"/>
    <property type="match status" value="1"/>
</dbReference>
<evidence type="ECO:0000256" key="7">
    <source>
        <dbReference type="SAM" id="MobiDB-lite"/>
    </source>
</evidence>
<dbReference type="SMART" id="SM00261">
    <property type="entry name" value="FU"/>
    <property type="match status" value="2"/>
</dbReference>
<feature type="transmembrane region" description="Helical" evidence="8">
    <location>
        <begin position="453"/>
        <end position="475"/>
    </location>
</feature>
<evidence type="ECO:0000313" key="10">
    <source>
        <dbReference type="EMBL" id="KAG7300217.1"/>
    </source>
</evidence>
<dbReference type="Gene3D" id="2.10.220.10">
    <property type="entry name" value="Hormone Receptor, Insulin-like Growth Factor Receptor 1, Chain A, domain 2"/>
    <property type="match status" value="1"/>
</dbReference>
<dbReference type="Pfam" id="PF01483">
    <property type="entry name" value="P_proprotein"/>
    <property type="match status" value="1"/>
</dbReference>
<comment type="caution">
    <text evidence="6">Lacks conserved residue(s) required for the propagation of feature annotation.</text>
</comment>
<evidence type="ECO:0000256" key="1">
    <source>
        <dbReference type="ARBA" id="ARBA00005325"/>
    </source>
</evidence>
<dbReference type="PANTHER" id="PTHR42884:SF3">
    <property type="entry name" value="FURIN-LIKE PROTEASE 1, ISOFORMS 1_1-X_2"/>
    <property type="match status" value="1"/>
</dbReference>